<sequence length="91" mass="10180">MPQSLDKGARGQILGMRAAGASIKTISNHLHVPPTTVRDTICKHQEHGHLRLLPIPGRPRKLNDGHLFQLARVAQQNQCKKLAEIKKAHYH</sequence>
<reference evidence="1" key="1">
    <citation type="submission" date="2021-03" db="EMBL/GenBank/DDBJ databases">
        <title>Draft genome sequence of rust myrtle Austropuccinia psidii MF-1, a brazilian biotype.</title>
        <authorList>
            <person name="Quecine M.C."/>
            <person name="Pachon D.M.R."/>
            <person name="Bonatelli M.L."/>
            <person name="Correr F.H."/>
            <person name="Franceschini L.M."/>
            <person name="Leite T.F."/>
            <person name="Margarido G.R.A."/>
            <person name="Almeida C.A."/>
            <person name="Ferrarezi J.A."/>
            <person name="Labate C.A."/>
        </authorList>
    </citation>
    <scope>NUCLEOTIDE SEQUENCE</scope>
    <source>
        <strain evidence="1">MF-1</strain>
    </source>
</reference>
<gene>
    <name evidence="1" type="ORF">O181_099783</name>
</gene>
<dbReference type="Proteomes" id="UP000765509">
    <property type="component" value="Unassembled WGS sequence"/>
</dbReference>
<proteinExistence type="predicted"/>
<protein>
    <submittedName>
        <fullName evidence="1">Uncharacterized protein</fullName>
    </submittedName>
</protein>
<comment type="caution">
    <text evidence="1">The sequence shown here is derived from an EMBL/GenBank/DDBJ whole genome shotgun (WGS) entry which is preliminary data.</text>
</comment>
<evidence type="ECO:0000313" key="1">
    <source>
        <dbReference type="EMBL" id="MBW0560068.1"/>
    </source>
</evidence>
<name>A0A9Q3JDD6_9BASI</name>
<dbReference type="SUPFAM" id="SSF46689">
    <property type="entry name" value="Homeodomain-like"/>
    <property type="match status" value="1"/>
</dbReference>
<dbReference type="OrthoDB" id="5151590at2759"/>
<dbReference type="EMBL" id="AVOT02069056">
    <property type="protein sequence ID" value="MBW0560068.1"/>
    <property type="molecule type" value="Genomic_DNA"/>
</dbReference>
<accession>A0A9Q3JDD6</accession>
<dbReference type="InterPro" id="IPR009057">
    <property type="entry name" value="Homeodomain-like_sf"/>
</dbReference>
<dbReference type="InterPro" id="IPR036388">
    <property type="entry name" value="WH-like_DNA-bd_sf"/>
</dbReference>
<organism evidence="1 2">
    <name type="scientific">Austropuccinia psidii MF-1</name>
    <dbReference type="NCBI Taxonomy" id="1389203"/>
    <lineage>
        <taxon>Eukaryota</taxon>
        <taxon>Fungi</taxon>
        <taxon>Dikarya</taxon>
        <taxon>Basidiomycota</taxon>
        <taxon>Pucciniomycotina</taxon>
        <taxon>Pucciniomycetes</taxon>
        <taxon>Pucciniales</taxon>
        <taxon>Sphaerophragmiaceae</taxon>
        <taxon>Austropuccinia</taxon>
    </lineage>
</organism>
<dbReference type="Pfam" id="PF13384">
    <property type="entry name" value="HTH_23"/>
    <property type="match status" value="1"/>
</dbReference>
<dbReference type="AlphaFoldDB" id="A0A9Q3JDD6"/>
<keyword evidence="2" id="KW-1185">Reference proteome</keyword>
<evidence type="ECO:0000313" key="2">
    <source>
        <dbReference type="Proteomes" id="UP000765509"/>
    </source>
</evidence>
<dbReference type="Gene3D" id="1.10.10.10">
    <property type="entry name" value="Winged helix-like DNA-binding domain superfamily/Winged helix DNA-binding domain"/>
    <property type="match status" value="1"/>
</dbReference>